<keyword evidence="2" id="KW-1185">Reference proteome</keyword>
<name>A0A9D3VQ82_9ROSI</name>
<organism evidence="1 2">
    <name type="scientific">Gossypium stocksii</name>
    <dbReference type="NCBI Taxonomy" id="47602"/>
    <lineage>
        <taxon>Eukaryota</taxon>
        <taxon>Viridiplantae</taxon>
        <taxon>Streptophyta</taxon>
        <taxon>Embryophyta</taxon>
        <taxon>Tracheophyta</taxon>
        <taxon>Spermatophyta</taxon>
        <taxon>Magnoliopsida</taxon>
        <taxon>eudicotyledons</taxon>
        <taxon>Gunneridae</taxon>
        <taxon>Pentapetalae</taxon>
        <taxon>rosids</taxon>
        <taxon>malvids</taxon>
        <taxon>Malvales</taxon>
        <taxon>Malvaceae</taxon>
        <taxon>Malvoideae</taxon>
        <taxon>Gossypium</taxon>
    </lineage>
</organism>
<dbReference type="EMBL" id="JAIQCV010000006">
    <property type="protein sequence ID" value="KAH1091459.1"/>
    <property type="molecule type" value="Genomic_DNA"/>
</dbReference>
<evidence type="ECO:0000313" key="2">
    <source>
        <dbReference type="Proteomes" id="UP000828251"/>
    </source>
</evidence>
<protein>
    <submittedName>
        <fullName evidence="1">Uncharacterized protein</fullName>
    </submittedName>
</protein>
<dbReference type="AlphaFoldDB" id="A0A9D3VQ82"/>
<reference evidence="1 2" key="1">
    <citation type="journal article" date="2021" name="Plant Biotechnol. J.">
        <title>Multi-omics assisted identification of the key and species-specific regulatory components of drought-tolerant mechanisms in Gossypium stocksii.</title>
        <authorList>
            <person name="Yu D."/>
            <person name="Ke L."/>
            <person name="Zhang D."/>
            <person name="Wu Y."/>
            <person name="Sun Y."/>
            <person name="Mei J."/>
            <person name="Sun J."/>
            <person name="Sun Y."/>
        </authorList>
    </citation>
    <scope>NUCLEOTIDE SEQUENCE [LARGE SCALE GENOMIC DNA]</scope>
    <source>
        <strain evidence="2">cv. E1</strain>
        <tissue evidence="1">Leaf</tissue>
    </source>
</reference>
<proteinExistence type="predicted"/>
<dbReference type="Proteomes" id="UP000828251">
    <property type="component" value="Unassembled WGS sequence"/>
</dbReference>
<sequence>MFGDSQVIGAVVKECMTQSENIPIELHSDPERFCRRNCQLMQNDSPVRSQDKCMRNDHIVCGQRLDRLEEEMQTMKTELQQVHSTCNCLESERDSLHSQMSQMMSFFYKSKVAKAPLEHTVQGREINGKIWDG</sequence>
<gene>
    <name evidence="1" type="ORF">J1N35_018716</name>
</gene>
<evidence type="ECO:0000313" key="1">
    <source>
        <dbReference type="EMBL" id="KAH1091459.1"/>
    </source>
</evidence>
<accession>A0A9D3VQ82</accession>
<comment type="caution">
    <text evidence="1">The sequence shown here is derived from an EMBL/GenBank/DDBJ whole genome shotgun (WGS) entry which is preliminary data.</text>
</comment>